<dbReference type="EMBL" id="LK022848">
    <property type="protein sequence ID" value="CDR06355.1"/>
    <property type="molecule type" value="Genomic_DNA"/>
</dbReference>
<protein>
    <submittedName>
        <fullName evidence="1">Uncharacterized protein</fullName>
    </submittedName>
</protein>
<accession>A0A060ZJT1</accession>
<dbReference type="AlphaFoldDB" id="A0A060ZJT1"/>
<dbReference type="HOGENOM" id="CLU_155288_0_0_11"/>
<name>A0A060ZJT1_9ACTN</name>
<gene>
    <name evidence="1" type="ORF">SIRAN3256</name>
</gene>
<proteinExistence type="predicted"/>
<reference evidence="1" key="1">
    <citation type="submission" date="2014-05" db="EMBL/GenBank/DDBJ databases">
        <authorList>
            <person name="Horn Fabian"/>
        </authorList>
    </citation>
    <scope>NUCLEOTIDE SEQUENCE</scope>
</reference>
<organism evidence="1">
    <name type="scientific">Streptomyces iranensis</name>
    <dbReference type="NCBI Taxonomy" id="576784"/>
    <lineage>
        <taxon>Bacteria</taxon>
        <taxon>Bacillati</taxon>
        <taxon>Actinomycetota</taxon>
        <taxon>Actinomycetes</taxon>
        <taxon>Kitasatosporales</taxon>
        <taxon>Streptomycetaceae</taxon>
        <taxon>Streptomyces</taxon>
        <taxon>Streptomyces violaceusniger group</taxon>
    </lineage>
</organism>
<sequence length="137" mass="14877">MIQQAARLIEPCGDCGRPCEGWAVQLVKEGRLRWELEWACDDCGVSHDGDWGIAPDEVRRPILAEHGYRRIRVEGSISSGGKVLRAFRNAFGVSIGEAKQSANELAEEEGYRGTLVEVSLLAELLGASGIATTIDHA</sequence>
<evidence type="ECO:0000313" key="1">
    <source>
        <dbReference type="EMBL" id="CDR06355.1"/>
    </source>
</evidence>